<keyword evidence="1" id="KW-0812">Transmembrane</keyword>
<feature type="transmembrane region" description="Helical" evidence="1">
    <location>
        <begin position="121"/>
        <end position="139"/>
    </location>
</feature>
<proteinExistence type="predicted"/>
<feature type="transmembrane region" description="Helical" evidence="1">
    <location>
        <begin position="86"/>
        <end position="109"/>
    </location>
</feature>
<feature type="transmembrane region" description="Helical" evidence="1">
    <location>
        <begin position="12"/>
        <end position="32"/>
    </location>
</feature>
<protein>
    <submittedName>
        <fullName evidence="2">Copper export protein</fullName>
    </submittedName>
</protein>
<dbReference type="EMBL" id="JBEPMU010000004">
    <property type="protein sequence ID" value="MET3653142.1"/>
    <property type="molecule type" value="Genomic_DNA"/>
</dbReference>
<keyword evidence="3" id="KW-1185">Reference proteome</keyword>
<comment type="caution">
    <text evidence="2">The sequence shown here is derived from an EMBL/GenBank/DDBJ whole genome shotgun (WGS) entry which is preliminary data.</text>
</comment>
<organism evidence="2 3">
    <name type="scientific">Dyella japonica</name>
    <dbReference type="NCBI Taxonomy" id="231455"/>
    <lineage>
        <taxon>Bacteria</taxon>
        <taxon>Pseudomonadati</taxon>
        <taxon>Pseudomonadota</taxon>
        <taxon>Gammaproteobacteria</taxon>
        <taxon>Lysobacterales</taxon>
        <taxon>Rhodanobacteraceae</taxon>
        <taxon>Dyella</taxon>
    </lineage>
</organism>
<gene>
    <name evidence="2" type="ORF">ABIC75_002878</name>
</gene>
<dbReference type="Proteomes" id="UP001549184">
    <property type="component" value="Unassembled WGS sequence"/>
</dbReference>
<keyword evidence="1" id="KW-0472">Membrane</keyword>
<keyword evidence="1" id="KW-1133">Transmembrane helix</keyword>
<evidence type="ECO:0000256" key="1">
    <source>
        <dbReference type="SAM" id="Phobius"/>
    </source>
</evidence>
<sequence length="166" mass="17353">MVDGLLVLSRLALYLGLMLAFGLPVFILQALTREQSALPFARRTLRVVAAAIAVSLLASGSALWAMAQAMSGSSDAAAVWGVVQMLLTQTAVGMTWDLRVALLAVSLWFTATSSGDARNRAAVASVLGAVALATLAWTGHGVMSEGRWRGSISVPILPTYWPLGLG</sequence>
<evidence type="ECO:0000313" key="2">
    <source>
        <dbReference type="EMBL" id="MET3653142.1"/>
    </source>
</evidence>
<dbReference type="RefSeq" id="WP_354014537.1">
    <property type="nucleotide sequence ID" value="NZ_JBEPMU010000004.1"/>
</dbReference>
<accession>A0ABV2JWD2</accession>
<name>A0ABV2JWD2_9GAMM</name>
<reference evidence="2 3" key="1">
    <citation type="submission" date="2024-06" db="EMBL/GenBank/DDBJ databases">
        <title>Sorghum-associated microbial communities from plants grown in Nebraska, USA.</title>
        <authorList>
            <person name="Schachtman D."/>
        </authorList>
    </citation>
    <scope>NUCLEOTIDE SEQUENCE [LARGE SCALE GENOMIC DNA]</scope>
    <source>
        <strain evidence="2 3">1073</strain>
    </source>
</reference>
<feature type="transmembrane region" description="Helical" evidence="1">
    <location>
        <begin position="44"/>
        <end position="66"/>
    </location>
</feature>
<evidence type="ECO:0000313" key="3">
    <source>
        <dbReference type="Proteomes" id="UP001549184"/>
    </source>
</evidence>